<dbReference type="AlphaFoldDB" id="M7YEM9"/>
<sequence length="76" mass="9066">MDVLHQRDSMKPNWELAWLLHPQRGFQQQKFKLEWKYLKSSVYRVWVGYYVGVIMDISNLAPRIPILTDDAKGCKK</sequence>
<accession>M7YEM9</accession>
<dbReference type="EMBL" id="KD289975">
    <property type="protein sequence ID" value="EMS45171.1"/>
    <property type="molecule type" value="Genomic_DNA"/>
</dbReference>
<reference evidence="1" key="1">
    <citation type="journal article" date="2013" name="Nature">
        <title>Draft genome of the wheat A-genome progenitor Triticum urartu.</title>
        <authorList>
            <person name="Ling H.Q."/>
            <person name="Zhao S."/>
            <person name="Liu D."/>
            <person name="Wang J."/>
            <person name="Sun H."/>
            <person name="Zhang C."/>
            <person name="Fan H."/>
            <person name="Li D."/>
            <person name="Dong L."/>
            <person name="Tao Y."/>
            <person name="Gao C."/>
            <person name="Wu H."/>
            <person name="Li Y."/>
            <person name="Cui Y."/>
            <person name="Guo X."/>
            <person name="Zheng S."/>
            <person name="Wang B."/>
            <person name="Yu K."/>
            <person name="Liang Q."/>
            <person name="Yang W."/>
            <person name="Lou X."/>
            <person name="Chen J."/>
            <person name="Feng M."/>
            <person name="Jian J."/>
            <person name="Zhang X."/>
            <person name="Luo G."/>
            <person name="Jiang Y."/>
            <person name="Liu J."/>
            <person name="Wang Z."/>
            <person name="Sha Y."/>
            <person name="Zhang B."/>
            <person name="Wu H."/>
            <person name="Tang D."/>
            <person name="Shen Q."/>
            <person name="Xue P."/>
            <person name="Zou S."/>
            <person name="Wang X."/>
            <person name="Liu X."/>
            <person name="Wang F."/>
            <person name="Yang Y."/>
            <person name="An X."/>
            <person name="Dong Z."/>
            <person name="Zhang K."/>
            <person name="Zhang X."/>
            <person name="Luo M.C."/>
            <person name="Dvorak J."/>
            <person name="Tong Y."/>
            <person name="Wang J."/>
            <person name="Yang H."/>
            <person name="Li Z."/>
            <person name="Wang D."/>
            <person name="Zhang A."/>
            <person name="Wang J."/>
        </authorList>
    </citation>
    <scope>NUCLEOTIDE SEQUENCE</scope>
</reference>
<name>M7YEM9_TRIUA</name>
<protein>
    <submittedName>
        <fullName evidence="1">Uncharacterized protein</fullName>
    </submittedName>
</protein>
<proteinExistence type="predicted"/>
<gene>
    <name evidence="1" type="ORF">TRIUR3_23439</name>
</gene>
<organism evidence="1">
    <name type="scientific">Triticum urartu</name>
    <name type="common">Red wild einkorn</name>
    <name type="synonym">Crithodium urartu</name>
    <dbReference type="NCBI Taxonomy" id="4572"/>
    <lineage>
        <taxon>Eukaryota</taxon>
        <taxon>Viridiplantae</taxon>
        <taxon>Streptophyta</taxon>
        <taxon>Embryophyta</taxon>
        <taxon>Tracheophyta</taxon>
        <taxon>Spermatophyta</taxon>
        <taxon>Magnoliopsida</taxon>
        <taxon>Liliopsida</taxon>
        <taxon>Poales</taxon>
        <taxon>Poaceae</taxon>
        <taxon>BOP clade</taxon>
        <taxon>Pooideae</taxon>
        <taxon>Triticodae</taxon>
        <taxon>Triticeae</taxon>
        <taxon>Triticinae</taxon>
        <taxon>Triticum</taxon>
    </lineage>
</organism>
<evidence type="ECO:0000313" key="1">
    <source>
        <dbReference type="EMBL" id="EMS45171.1"/>
    </source>
</evidence>